<evidence type="ECO:0000313" key="3">
    <source>
        <dbReference type="EMBL" id="KGM13303.1"/>
    </source>
</evidence>
<evidence type="ECO:0000313" key="4">
    <source>
        <dbReference type="Proteomes" id="UP000054314"/>
    </source>
</evidence>
<protein>
    <submittedName>
        <fullName evidence="3">Spermidine synthase</fullName>
    </submittedName>
</protein>
<dbReference type="EMBL" id="AXCZ01000050">
    <property type="protein sequence ID" value="KGM13303.1"/>
    <property type="molecule type" value="Genomic_DNA"/>
</dbReference>
<gene>
    <name evidence="3" type="ORF">N869_14875</name>
</gene>
<dbReference type="PANTHER" id="PTHR43317:SF1">
    <property type="entry name" value="THERMOSPERMINE SYNTHASE ACAULIS5"/>
    <property type="match status" value="1"/>
</dbReference>
<proteinExistence type="predicted"/>
<dbReference type="OrthoDB" id="8221452at2"/>
<feature type="region of interest" description="Disordered" evidence="2">
    <location>
        <begin position="1"/>
        <end position="26"/>
    </location>
</feature>
<dbReference type="NCBIfam" id="NF037959">
    <property type="entry name" value="MFS_SpdSyn"/>
    <property type="match status" value="1"/>
</dbReference>
<keyword evidence="4" id="KW-1185">Reference proteome</keyword>
<organism evidence="3 4">
    <name type="scientific">Cellulomonas bogoriensis 69B4 = DSM 16987</name>
    <dbReference type="NCBI Taxonomy" id="1386082"/>
    <lineage>
        <taxon>Bacteria</taxon>
        <taxon>Bacillati</taxon>
        <taxon>Actinomycetota</taxon>
        <taxon>Actinomycetes</taxon>
        <taxon>Micrococcales</taxon>
        <taxon>Cellulomonadaceae</taxon>
        <taxon>Cellulomonas</taxon>
    </lineage>
</organism>
<dbReference type="SUPFAM" id="SSF53335">
    <property type="entry name" value="S-adenosyl-L-methionine-dependent methyltransferases"/>
    <property type="match status" value="1"/>
</dbReference>
<dbReference type="PANTHER" id="PTHR43317">
    <property type="entry name" value="THERMOSPERMINE SYNTHASE ACAULIS5"/>
    <property type="match status" value="1"/>
</dbReference>
<dbReference type="InterPro" id="IPR029063">
    <property type="entry name" value="SAM-dependent_MTases_sf"/>
</dbReference>
<dbReference type="GO" id="GO:0006596">
    <property type="term" value="P:polyamine biosynthetic process"/>
    <property type="evidence" value="ECO:0007669"/>
    <property type="project" value="UniProtKB-KW"/>
</dbReference>
<reference evidence="3 4" key="1">
    <citation type="submission" date="2013-08" db="EMBL/GenBank/DDBJ databases">
        <title>Genome sequencing of Cellulomonas bogoriensis 69B4.</title>
        <authorList>
            <person name="Chen F."/>
            <person name="Li Y."/>
            <person name="Wang G."/>
        </authorList>
    </citation>
    <scope>NUCLEOTIDE SEQUENCE [LARGE SCALE GENOMIC DNA]</scope>
    <source>
        <strain evidence="3 4">69B4</strain>
    </source>
</reference>
<name>A0A0A0BY51_9CELL</name>
<dbReference type="RefSeq" id="WP_035059509.1">
    <property type="nucleotide sequence ID" value="NZ_AXCZ01000050.1"/>
</dbReference>
<dbReference type="Gene3D" id="3.40.50.150">
    <property type="entry name" value="Vaccinia Virus protein VP39"/>
    <property type="match status" value="1"/>
</dbReference>
<evidence type="ECO:0000256" key="2">
    <source>
        <dbReference type="SAM" id="MobiDB-lite"/>
    </source>
</evidence>
<comment type="caution">
    <text evidence="3">The sequence shown here is derived from an EMBL/GenBank/DDBJ whole genome shotgun (WGS) entry which is preliminary data.</text>
</comment>
<dbReference type="CDD" id="cd02440">
    <property type="entry name" value="AdoMet_MTases"/>
    <property type="match status" value="1"/>
</dbReference>
<dbReference type="Proteomes" id="UP000054314">
    <property type="component" value="Unassembled WGS sequence"/>
</dbReference>
<evidence type="ECO:0000256" key="1">
    <source>
        <dbReference type="ARBA" id="ARBA00023115"/>
    </source>
</evidence>
<keyword evidence="1" id="KW-0620">Polyamine biosynthesis</keyword>
<accession>A0A0A0BY51</accession>
<dbReference type="AlphaFoldDB" id="A0A0A0BY51"/>
<sequence length="280" mass="30293">MPRSPRRAVRPTDARPLPVGPQPIDTGTAELVPDRGETRAFTVHVNGVPSSHVHLDRPDLLDFEYMQHMAAVVDQMPPGGLRVLHLGAGACTMARWVDHRRPGSNQLAVDVDARLVDLVRTWFDLPRAPALRLRAEDANLTVAQLPPHRWDVVIRDVFNGDRTPTALATTTSVAQIAQTLRPGGLYLANCADRPPLTLARAEVATLAQHFSHVGLLAEPGQLRGRRYGNLVLVGTEDPDLLGGSGLGRALRSLPQPARVLHGDELTSFTAGARPLRDGTG</sequence>